<reference evidence="1 2" key="1">
    <citation type="journal article" date="2021" name="Nat. Plants">
        <title>The Taxus genome provides insights into paclitaxel biosynthesis.</title>
        <authorList>
            <person name="Xiong X."/>
            <person name="Gou J."/>
            <person name="Liao Q."/>
            <person name="Li Y."/>
            <person name="Zhou Q."/>
            <person name="Bi G."/>
            <person name="Li C."/>
            <person name="Du R."/>
            <person name="Wang X."/>
            <person name="Sun T."/>
            <person name="Guo L."/>
            <person name="Liang H."/>
            <person name="Lu P."/>
            <person name="Wu Y."/>
            <person name="Zhang Z."/>
            <person name="Ro D.K."/>
            <person name="Shang Y."/>
            <person name="Huang S."/>
            <person name="Yan J."/>
        </authorList>
    </citation>
    <scope>NUCLEOTIDE SEQUENCE [LARGE SCALE GENOMIC DNA]</scope>
    <source>
        <strain evidence="1">Ta-2019</strain>
    </source>
</reference>
<dbReference type="EMBL" id="JAHRHJ020000001">
    <property type="protein sequence ID" value="KAH9332122.1"/>
    <property type="molecule type" value="Genomic_DNA"/>
</dbReference>
<evidence type="ECO:0000313" key="1">
    <source>
        <dbReference type="EMBL" id="KAH9332122.1"/>
    </source>
</evidence>
<protein>
    <submittedName>
        <fullName evidence="1">Uncharacterized protein</fullName>
    </submittedName>
</protein>
<gene>
    <name evidence="1" type="ORF">KI387_043703</name>
</gene>
<sequence length="346" mass="39739">MEISLSDKGKKVILQGMLPDTPKVKHLVEDTWPWESPFCSLSKTTADWRPLITAKHKFANVVLEIDNERSEIMVGIIHYKDGVYLASKSKVENMIVWVVHDAPWNDHPSYHMRHKKGEEKDFSFDFSLCLWKENSSMICLRQHKLDGNSDFLLYESLSHGSMNEPKEVWEKGSNYDKLAAVHMATKKENNGSIFQFYDPMMRYGFCFNNLVFISAESHNVCGYQELQILEELALKIHMEFGLHLKNDEIKIHRNAKRTGFLKFKAKITVDFNCRPVVPNFSSYANQISVPTLLVKLSFFVRFQFGGCYAIIIGLNLQKSDLGLPLTTMSSSVFPFLESIPSYSDVT</sequence>
<organism evidence="1 2">
    <name type="scientific">Taxus chinensis</name>
    <name type="common">Chinese yew</name>
    <name type="synonym">Taxus wallichiana var. chinensis</name>
    <dbReference type="NCBI Taxonomy" id="29808"/>
    <lineage>
        <taxon>Eukaryota</taxon>
        <taxon>Viridiplantae</taxon>
        <taxon>Streptophyta</taxon>
        <taxon>Embryophyta</taxon>
        <taxon>Tracheophyta</taxon>
        <taxon>Spermatophyta</taxon>
        <taxon>Pinopsida</taxon>
        <taxon>Pinidae</taxon>
        <taxon>Conifers II</taxon>
        <taxon>Cupressales</taxon>
        <taxon>Taxaceae</taxon>
        <taxon>Taxus</taxon>
    </lineage>
</organism>
<dbReference type="AlphaFoldDB" id="A0AA38LSN4"/>
<keyword evidence="2" id="KW-1185">Reference proteome</keyword>
<comment type="caution">
    <text evidence="1">The sequence shown here is derived from an EMBL/GenBank/DDBJ whole genome shotgun (WGS) entry which is preliminary data.</text>
</comment>
<accession>A0AA38LSN4</accession>
<proteinExistence type="predicted"/>
<dbReference type="Proteomes" id="UP000824469">
    <property type="component" value="Unassembled WGS sequence"/>
</dbReference>
<name>A0AA38LSN4_TAXCH</name>
<evidence type="ECO:0000313" key="2">
    <source>
        <dbReference type="Proteomes" id="UP000824469"/>
    </source>
</evidence>